<dbReference type="InterPro" id="IPR029044">
    <property type="entry name" value="Nucleotide-diphossugar_trans"/>
</dbReference>
<dbReference type="AlphaFoldDB" id="A0A170Z605"/>
<dbReference type="CDD" id="cd06423">
    <property type="entry name" value="CESA_like"/>
    <property type="match status" value="1"/>
</dbReference>
<evidence type="ECO:0000256" key="3">
    <source>
        <dbReference type="ARBA" id="ARBA00022679"/>
    </source>
</evidence>
<keyword evidence="3 5" id="KW-0808">Transferase</keyword>
<keyword evidence="4" id="KW-0472">Membrane</keyword>
<keyword evidence="6" id="KW-1185">Reference proteome</keyword>
<feature type="transmembrane region" description="Helical" evidence="4">
    <location>
        <begin position="352"/>
        <end position="376"/>
    </location>
</feature>
<evidence type="ECO:0000256" key="4">
    <source>
        <dbReference type="SAM" id="Phobius"/>
    </source>
</evidence>
<dbReference type="PANTHER" id="PTHR43630">
    <property type="entry name" value="POLY-BETA-1,6-N-ACETYL-D-GLUCOSAMINE SYNTHASE"/>
    <property type="match status" value="1"/>
</dbReference>
<organism evidence="5 6">
    <name type="scientific">Paludibacter jiangxiensis</name>
    <dbReference type="NCBI Taxonomy" id="681398"/>
    <lineage>
        <taxon>Bacteria</taxon>
        <taxon>Pseudomonadati</taxon>
        <taxon>Bacteroidota</taxon>
        <taxon>Bacteroidia</taxon>
        <taxon>Bacteroidales</taxon>
        <taxon>Paludibacteraceae</taxon>
        <taxon>Paludibacter</taxon>
    </lineage>
</organism>
<keyword evidence="4" id="KW-1133">Transmembrane helix</keyword>
<evidence type="ECO:0000313" key="5">
    <source>
        <dbReference type="EMBL" id="GAT62354.1"/>
    </source>
</evidence>
<reference evidence="6" key="1">
    <citation type="submission" date="2016-04" db="EMBL/GenBank/DDBJ databases">
        <title>Draft genome sequence of Paludibacter jiangxiensis strain NM7.</title>
        <authorList>
            <person name="Qiu Y."/>
            <person name="Matsuura N."/>
            <person name="Ohashi A."/>
            <person name="Tourlousse M.D."/>
            <person name="Sekiguchi Y."/>
        </authorList>
    </citation>
    <scope>NUCLEOTIDE SEQUENCE [LARGE SCALE GENOMIC DNA]</scope>
    <source>
        <strain evidence="6">NM7</strain>
    </source>
</reference>
<dbReference type="RefSeq" id="WP_068702463.1">
    <property type="nucleotide sequence ID" value="NZ_BDCR01000001.1"/>
</dbReference>
<feature type="transmembrane region" description="Helical" evidence="4">
    <location>
        <begin position="6"/>
        <end position="30"/>
    </location>
</feature>
<evidence type="ECO:0000256" key="2">
    <source>
        <dbReference type="ARBA" id="ARBA00022676"/>
    </source>
</evidence>
<proteinExistence type="inferred from homology"/>
<name>A0A170Z605_9BACT</name>
<evidence type="ECO:0000256" key="1">
    <source>
        <dbReference type="ARBA" id="ARBA00006739"/>
    </source>
</evidence>
<dbReference type="PANTHER" id="PTHR43630:SF1">
    <property type="entry name" value="POLY-BETA-1,6-N-ACETYL-D-GLUCOSAMINE SYNTHASE"/>
    <property type="match status" value="1"/>
</dbReference>
<protein>
    <submittedName>
        <fullName evidence="5">Glycosyltransferase</fullName>
    </submittedName>
</protein>
<keyword evidence="4" id="KW-0812">Transmembrane</keyword>
<dbReference type="GO" id="GO:0016757">
    <property type="term" value="F:glycosyltransferase activity"/>
    <property type="evidence" value="ECO:0007669"/>
    <property type="project" value="UniProtKB-KW"/>
</dbReference>
<dbReference type="OrthoDB" id="9766299at2"/>
<accession>A0A170Z605</accession>
<dbReference type="EMBL" id="BDCR01000001">
    <property type="protein sequence ID" value="GAT62354.1"/>
    <property type="molecule type" value="Genomic_DNA"/>
</dbReference>
<dbReference type="Gene3D" id="3.90.550.10">
    <property type="entry name" value="Spore Coat Polysaccharide Biosynthesis Protein SpsA, Chain A"/>
    <property type="match status" value="1"/>
</dbReference>
<dbReference type="STRING" id="681398.PJIAN_1947"/>
<evidence type="ECO:0000313" key="6">
    <source>
        <dbReference type="Proteomes" id="UP000076586"/>
    </source>
</evidence>
<comment type="similarity">
    <text evidence="1">Belongs to the glycosyltransferase 2 family.</text>
</comment>
<comment type="caution">
    <text evidence="5">The sequence shown here is derived from an EMBL/GenBank/DDBJ whole genome shotgun (WGS) entry which is preliminary data.</text>
</comment>
<dbReference type="Proteomes" id="UP000076586">
    <property type="component" value="Unassembled WGS sequence"/>
</dbReference>
<reference evidence="6" key="2">
    <citation type="journal article" date="2017" name="Genome Announc.">
        <title>Draft genome sequence of Paludibacter jiangxiensis NM7(T), a propionate-producing fermentative bacterium.</title>
        <authorList>
            <person name="Qiu Y.-L."/>
            <person name="Tourlousse D.M."/>
            <person name="Matsuura N."/>
            <person name="Ohashi A."/>
            <person name="Sekiguchi Y."/>
        </authorList>
    </citation>
    <scope>NUCLEOTIDE SEQUENCE [LARGE SCALE GENOMIC DNA]</scope>
    <source>
        <strain evidence="6">NM7</strain>
    </source>
</reference>
<dbReference type="Pfam" id="PF13641">
    <property type="entry name" value="Glyco_tranf_2_3"/>
    <property type="match status" value="1"/>
</dbReference>
<gene>
    <name evidence="5" type="ORF">PJIAN_1947</name>
</gene>
<dbReference type="SUPFAM" id="SSF53448">
    <property type="entry name" value="Nucleotide-diphospho-sugar transferases"/>
    <property type="match status" value="1"/>
</dbReference>
<keyword evidence="2" id="KW-0328">Glycosyltransferase</keyword>
<sequence>MADIFFNNLFLIIAALIMAIYLFLGIISMFQLIEYKRANRYADFSAILSSPLAPGITVIAPAYNESKTIVDNIKALFTIQYNNYEIILVNDGSTDDTLDKIIREFDLVEAEYIAYAALPTQPVRGIYKSRNHAYSYLTVVDKQNGGKADALNAGINVSHFPYFVAIDVDSILVPDALQKLVKPFLSHTDNKTIATGGVIRIANSCKIENGQVVQVNVPNEYIARFQAIEYLRAFLMGRMAWSKLNGLLIVSGALGMFDKDIVVQCGGYNVNTVGEDMELVVRMRRFLYEQKVKHRVEYIPDPLCWTEVPTSISALSRQRNRWTRGNMDTLLMHRKLFFNPKYGKMGLLGYPFWFFFEWMAPLLEAFGYLLLVYLIAVGMINWPIFIFMLVFVYLFSVSFSFYAVLFDEFTFHRYHRFEHLRKLFVIPFIEPLIYHPLNVFFAIKGNISFFKGDKGWGQQTRKGFNSKQ</sequence>
<feature type="transmembrane region" description="Helical" evidence="4">
    <location>
        <begin position="382"/>
        <end position="406"/>
    </location>
</feature>